<sequence>MSAPRPMDYHVRHVTTYRYAGAVTISHHAGRLIPRAFAAQKVHSAGIEISPTPSHRCQRKDFFGNTLTNFTLTEPYSTLRVTATARVSVQPPPLPEALATPSWESVASRLSSAVGADLADACQFTFNSPLITGSDALRAYGAEVFTPGRPILDGAVELCRRIHTDFTYDPTATTIATPLGQVMQDRRGVCQDFAHVMIGAMRSLGLAARYVSGYVLTQMPGTGDHLEGGDASHAWVSVFVPVAGAPNGGWIDIDPTNNKIVTHEHIVTAWGRDFDDVSPIKGVMLGGDAGTPEVSVAVTPINPDGSTMTGNNL</sequence>
<evidence type="ECO:0000259" key="1">
    <source>
        <dbReference type="SMART" id="SM00460"/>
    </source>
</evidence>
<dbReference type="Gene3D" id="3.10.620.30">
    <property type="match status" value="1"/>
</dbReference>
<dbReference type="InterPro" id="IPR038765">
    <property type="entry name" value="Papain-like_cys_pep_sf"/>
</dbReference>
<dbReference type="PANTHER" id="PTHR33490:SF7">
    <property type="entry name" value="BLR2979 PROTEIN"/>
    <property type="match status" value="1"/>
</dbReference>
<protein>
    <submittedName>
        <fullName evidence="2">Transglutaminase family protein</fullName>
    </submittedName>
</protein>
<dbReference type="SMART" id="SM00460">
    <property type="entry name" value="TGc"/>
    <property type="match status" value="1"/>
</dbReference>
<dbReference type="RefSeq" id="WP_150061341.1">
    <property type="nucleotide sequence ID" value="NZ_JACHII010000005.1"/>
</dbReference>
<dbReference type="PANTHER" id="PTHR33490">
    <property type="entry name" value="BLR5614 PROTEIN-RELATED"/>
    <property type="match status" value="1"/>
</dbReference>
<dbReference type="InterPro" id="IPR002931">
    <property type="entry name" value="Transglutaminase-like"/>
</dbReference>
<evidence type="ECO:0000313" key="3">
    <source>
        <dbReference type="Proteomes" id="UP000324065"/>
    </source>
</evidence>
<gene>
    <name evidence="2" type="ORF">F1188_05270</name>
</gene>
<name>A0A5M6IEP0_9PROT</name>
<comment type="caution">
    <text evidence="2">The sequence shown here is derived from an EMBL/GenBank/DDBJ whole genome shotgun (WGS) entry which is preliminary data.</text>
</comment>
<reference evidence="2 3" key="1">
    <citation type="submission" date="2019-09" db="EMBL/GenBank/DDBJ databases">
        <title>Genome sequence of Roseospira marina, one of the more divergent members of the non-sulfur purple photosynthetic bacterial family, the Rhodospirillaceae.</title>
        <authorList>
            <person name="Meyer T."/>
            <person name="Kyndt J."/>
        </authorList>
    </citation>
    <scope>NUCLEOTIDE SEQUENCE [LARGE SCALE GENOMIC DNA]</scope>
    <source>
        <strain evidence="2 3">DSM 15113</strain>
    </source>
</reference>
<dbReference type="InterPro" id="IPR013589">
    <property type="entry name" value="Bac_transglu_N"/>
</dbReference>
<feature type="domain" description="Transglutaminase-like" evidence="1">
    <location>
        <begin position="182"/>
        <end position="257"/>
    </location>
</feature>
<dbReference type="AlphaFoldDB" id="A0A5M6IEP0"/>
<dbReference type="Pfam" id="PF08379">
    <property type="entry name" value="Bact_transglu_N"/>
    <property type="match status" value="1"/>
</dbReference>
<organism evidence="2 3">
    <name type="scientific">Roseospira marina</name>
    <dbReference type="NCBI Taxonomy" id="140057"/>
    <lineage>
        <taxon>Bacteria</taxon>
        <taxon>Pseudomonadati</taxon>
        <taxon>Pseudomonadota</taxon>
        <taxon>Alphaproteobacteria</taxon>
        <taxon>Rhodospirillales</taxon>
        <taxon>Rhodospirillaceae</taxon>
        <taxon>Roseospira</taxon>
    </lineage>
</organism>
<dbReference type="Pfam" id="PF01841">
    <property type="entry name" value="Transglut_core"/>
    <property type="match status" value="1"/>
</dbReference>
<dbReference type="SUPFAM" id="SSF54001">
    <property type="entry name" value="Cysteine proteinases"/>
    <property type="match status" value="1"/>
</dbReference>
<keyword evidence="3" id="KW-1185">Reference proteome</keyword>
<evidence type="ECO:0000313" key="2">
    <source>
        <dbReference type="EMBL" id="KAA5606740.1"/>
    </source>
</evidence>
<proteinExistence type="predicted"/>
<dbReference type="OrthoDB" id="9804023at2"/>
<accession>A0A5M6IEP0</accession>
<dbReference type="Proteomes" id="UP000324065">
    <property type="component" value="Unassembled WGS sequence"/>
</dbReference>
<dbReference type="EMBL" id="VWPJ01000003">
    <property type="protein sequence ID" value="KAA5606740.1"/>
    <property type="molecule type" value="Genomic_DNA"/>
</dbReference>